<dbReference type="InterPro" id="IPR008271">
    <property type="entry name" value="Ser/Thr_kinase_AS"/>
</dbReference>
<dbReference type="InterPro" id="IPR041664">
    <property type="entry name" value="AAA_16"/>
</dbReference>
<dbReference type="GO" id="GO:0005524">
    <property type="term" value="F:ATP binding"/>
    <property type="evidence" value="ECO:0007669"/>
    <property type="project" value="UniProtKB-KW"/>
</dbReference>
<dbReference type="SMART" id="SM00220">
    <property type="entry name" value="S_TKc"/>
    <property type="match status" value="1"/>
</dbReference>
<dbReference type="Pfam" id="PF00069">
    <property type="entry name" value="Pkinase"/>
    <property type="match status" value="1"/>
</dbReference>
<evidence type="ECO:0000313" key="6">
    <source>
        <dbReference type="EMBL" id="AUX22131.1"/>
    </source>
</evidence>
<dbReference type="CDD" id="cd14014">
    <property type="entry name" value="STKc_PknB_like"/>
    <property type="match status" value="1"/>
</dbReference>
<dbReference type="InterPro" id="IPR000719">
    <property type="entry name" value="Prot_kinase_dom"/>
</dbReference>
<dbReference type="SUPFAM" id="SSF56112">
    <property type="entry name" value="Protein kinase-like (PK-like)"/>
    <property type="match status" value="1"/>
</dbReference>
<protein>
    <submittedName>
        <fullName evidence="6">Protein kinase</fullName>
        <ecNumber evidence="6">2.7.11.1</ecNumber>
    </submittedName>
</protein>
<feature type="domain" description="Protein kinase" evidence="5">
    <location>
        <begin position="5"/>
        <end position="287"/>
    </location>
</feature>
<keyword evidence="4" id="KW-0067">ATP-binding</keyword>
<dbReference type="Gene3D" id="1.25.40.10">
    <property type="entry name" value="Tetratricopeptide repeat domain"/>
    <property type="match status" value="1"/>
</dbReference>
<dbReference type="SUPFAM" id="SSF52540">
    <property type="entry name" value="P-loop containing nucleoside triphosphate hydrolases"/>
    <property type="match status" value="1"/>
</dbReference>
<evidence type="ECO:0000256" key="2">
    <source>
        <dbReference type="ARBA" id="ARBA00022741"/>
    </source>
</evidence>
<dbReference type="InterPro" id="IPR011009">
    <property type="entry name" value="Kinase-like_dom_sf"/>
</dbReference>
<dbReference type="PANTHER" id="PTHR43289">
    <property type="entry name" value="MITOGEN-ACTIVATED PROTEIN KINASE KINASE KINASE 20-RELATED"/>
    <property type="match status" value="1"/>
</dbReference>
<dbReference type="Gene3D" id="3.30.200.20">
    <property type="entry name" value="Phosphorylase Kinase, domain 1"/>
    <property type="match status" value="1"/>
</dbReference>
<reference evidence="6 7" key="1">
    <citation type="submission" date="2015-09" db="EMBL/GenBank/DDBJ databases">
        <title>Sorangium comparison.</title>
        <authorList>
            <person name="Zaburannyi N."/>
            <person name="Bunk B."/>
            <person name="Overmann J."/>
            <person name="Mueller R."/>
        </authorList>
    </citation>
    <scope>NUCLEOTIDE SEQUENCE [LARGE SCALE GENOMIC DNA]</scope>
    <source>
        <strain evidence="6 7">So ceGT47</strain>
    </source>
</reference>
<dbReference type="Gene3D" id="1.10.510.10">
    <property type="entry name" value="Transferase(Phosphotransferase) domain 1"/>
    <property type="match status" value="1"/>
</dbReference>
<organism evidence="6 7">
    <name type="scientific">Sorangium cellulosum</name>
    <name type="common">Polyangium cellulosum</name>
    <dbReference type="NCBI Taxonomy" id="56"/>
    <lineage>
        <taxon>Bacteria</taxon>
        <taxon>Pseudomonadati</taxon>
        <taxon>Myxococcota</taxon>
        <taxon>Polyangia</taxon>
        <taxon>Polyangiales</taxon>
        <taxon>Polyangiaceae</taxon>
        <taxon>Sorangium</taxon>
    </lineage>
</organism>
<gene>
    <name evidence="6" type="ORF">SOCEGT47_026320</name>
</gene>
<evidence type="ECO:0000256" key="3">
    <source>
        <dbReference type="ARBA" id="ARBA00022777"/>
    </source>
</evidence>
<dbReference type="Pfam" id="PF13191">
    <property type="entry name" value="AAA_16"/>
    <property type="match status" value="1"/>
</dbReference>
<dbReference type="EMBL" id="CP012670">
    <property type="protein sequence ID" value="AUX22131.1"/>
    <property type="molecule type" value="Genomic_DNA"/>
</dbReference>
<proteinExistence type="predicted"/>
<dbReference type="InterPro" id="IPR027417">
    <property type="entry name" value="P-loop_NTPase"/>
</dbReference>
<dbReference type="SUPFAM" id="SSF48452">
    <property type="entry name" value="TPR-like"/>
    <property type="match status" value="1"/>
</dbReference>
<dbReference type="PANTHER" id="PTHR43289:SF6">
    <property type="entry name" value="SERINE_THREONINE-PROTEIN KINASE NEKL-3"/>
    <property type="match status" value="1"/>
</dbReference>
<evidence type="ECO:0000259" key="5">
    <source>
        <dbReference type="PROSITE" id="PS50011"/>
    </source>
</evidence>
<dbReference type="PROSITE" id="PS50011">
    <property type="entry name" value="PROTEIN_KINASE_DOM"/>
    <property type="match status" value="1"/>
</dbReference>
<evidence type="ECO:0000256" key="1">
    <source>
        <dbReference type="ARBA" id="ARBA00022679"/>
    </source>
</evidence>
<dbReference type="GO" id="GO:0004674">
    <property type="term" value="F:protein serine/threonine kinase activity"/>
    <property type="evidence" value="ECO:0007669"/>
    <property type="project" value="UniProtKB-EC"/>
</dbReference>
<dbReference type="Gene3D" id="3.40.50.300">
    <property type="entry name" value="P-loop containing nucleotide triphosphate hydrolases"/>
    <property type="match status" value="1"/>
</dbReference>
<keyword evidence="3 6" id="KW-0418">Kinase</keyword>
<keyword evidence="1 6" id="KW-0808">Transferase</keyword>
<dbReference type="Proteomes" id="UP000295781">
    <property type="component" value="Chromosome"/>
</dbReference>
<evidence type="ECO:0000256" key="4">
    <source>
        <dbReference type="ARBA" id="ARBA00022840"/>
    </source>
</evidence>
<dbReference type="EC" id="2.7.11.1" evidence="6"/>
<accession>A0A4P2PZH0</accession>
<name>A0A4P2PZH0_SORCE</name>
<keyword evidence="2" id="KW-0547">Nucleotide-binding</keyword>
<sequence length="1282" mass="137087">MAGRFRIEREVGRGGIGTVHRAFDTQTERYVALKIITASGVDAEGQARLSREGQLLSELDHPGIVRVAAFGTLESGASDAEGRRIEEGATYVAMEWLDGEDLAARQRRAPLSLREALEVGRQVASALAAAHDAGVVHRDIKPSNILLLHAPPGGALRIKLVDFGVAASKEVVLMSDAGGLVGTPAYMAPEQARGDATVDARSDLYSLGATLFELVAGRPPHMGPTSMATLVRLATTPAPRLSEFLLDVPPALDDLIHALLLADRDQRPSSAREVARTLEALLREPYLPTPSPLRVSDNPPGVMGTRLVTTIVALHVAAGEERQRELEALRRRGADALPLGTDSVVAHLGVRQAHGDEASRALELALALGGRGGRVGVASGRMRVDRTRSAGEVVDRAVALAREARPGRALADATTVELSRGRFTCEPLSSGARLVVARAAKRPDAQTPFVGRDAELITTVAAFDRCVEDRTPVVATISGPPGIGKSRLAREFIARIADRPDPPRRVQLRCESFGRAQALGVATDALRVLMGLPKGVSLEQADEAVRARRLLHGDGGLLARLLANQPFPDGIDLRGARDALYLSMTEVAVGAASIEPCALLVEDAQWADPESVAWLDHLLGRATGRALFILLLVRPAFWRDQGQRFTGRDHVRVELRPIARRATREIARAVFGAAARPFDEATLDRVAQQAAGSPLFAEELARVIASGKDAATAPTIEAAIQVSLDALDEGTREAVVRMSVFGLSVWDVGLAEVGVADPEAALKKLIAAELLVEQPASRFAGAREFLFKHALVRDVAYASASEELRKKLHAAAARWLDRLGEDSATVAQHFDLGGEHEEAAIRWEAAARRALATNSLRDAVTMADRALVFATDKPTAFARAVLLEEAYSRLDARSPERDSAIRAMGESVFDEASELRTLTARARYDHACGSGIDLEGRLTALRDRARAIDLVEEEAQCSATLAQVHAFAGQLAMAEQEAAHLLDLAARRGLVWAAVDAWQTRAVAHQTRGEPAAALEARRNAARAARRAGLQEREAMLTMNVGFALTTIGAREEALQEIEGGIATAEAIGSSGAVRHGQMILLCWAATFGPEPRLDAVLAEPRASADEAAGSLWVVRDRVTLGILFYRGCELLRAESSGLARARSLLKKATDAYRVTENRDVLPVALGFCAEAERRFGNAELAKEIAREAAALVEAGAPSLLNEAPIYLALHDACVDMGDLQGARGAMERAMPPLLRRLKGLEGTPYASSFLLNLPQNSAMLAAAEAYGCVPPQIEAMLNSKA</sequence>
<dbReference type="PROSITE" id="PS00108">
    <property type="entry name" value="PROTEIN_KINASE_ST"/>
    <property type="match status" value="1"/>
</dbReference>
<evidence type="ECO:0000313" key="7">
    <source>
        <dbReference type="Proteomes" id="UP000295781"/>
    </source>
</evidence>
<dbReference type="InterPro" id="IPR011990">
    <property type="entry name" value="TPR-like_helical_dom_sf"/>
</dbReference>